<reference evidence="3" key="1">
    <citation type="journal article" date="2019" name="Int. J. Syst. Evol. Microbiol.">
        <title>The Global Catalogue of Microorganisms (GCM) 10K type strain sequencing project: providing services to taxonomists for standard genome sequencing and annotation.</title>
        <authorList>
            <consortium name="The Broad Institute Genomics Platform"/>
            <consortium name="The Broad Institute Genome Sequencing Center for Infectious Disease"/>
            <person name="Wu L."/>
            <person name="Ma J."/>
        </authorList>
    </citation>
    <scope>NUCLEOTIDE SEQUENCE [LARGE SCALE GENOMIC DNA]</scope>
    <source>
        <strain evidence="3">JCM 4866</strain>
    </source>
</reference>
<feature type="region of interest" description="Disordered" evidence="1">
    <location>
        <begin position="1"/>
        <end position="25"/>
    </location>
</feature>
<protein>
    <submittedName>
        <fullName evidence="2">Uncharacterized protein</fullName>
    </submittedName>
</protein>
<evidence type="ECO:0000256" key="1">
    <source>
        <dbReference type="SAM" id="MobiDB-lite"/>
    </source>
</evidence>
<name>A0ABQ2WZ94_9ACTN</name>
<comment type="caution">
    <text evidence="2">The sequence shown here is derived from an EMBL/GenBank/DDBJ whole genome shotgun (WGS) entry which is preliminary data.</text>
</comment>
<gene>
    <name evidence="2" type="ORF">GCM10010383_12440</name>
</gene>
<dbReference type="Proteomes" id="UP000617743">
    <property type="component" value="Unassembled WGS sequence"/>
</dbReference>
<organism evidence="2 3">
    <name type="scientific">Streptomyces lomondensis</name>
    <dbReference type="NCBI Taxonomy" id="68229"/>
    <lineage>
        <taxon>Bacteria</taxon>
        <taxon>Bacillati</taxon>
        <taxon>Actinomycetota</taxon>
        <taxon>Actinomycetes</taxon>
        <taxon>Kitasatosporales</taxon>
        <taxon>Streptomycetaceae</taxon>
        <taxon>Streptomyces</taxon>
    </lineage>
</organism>
<sequence>MTARTVGRAARQLRGELPRPAAYPRALRETAPPHWHGMAAATLAYAKAGHAPKGASSGRSPTRRRCSAADEPAGLEDAQCRANWTRLGWAVSGRRAMPSTVSCSP</sequence>
<feature type="region of interest" description="Disordered" evidence="1">
    <location>
        <begin position="48"/>
        <end position="74"/>
    </location>
</feature>
<evidence type="ECO:0000313" key="2">
    <source>
        <dbReference type="EMBL" id="GGW84993.1"/>
    </source>
</evidence>
<evidence type="ECO:0000313" key="3">
    <source>
        <dbReference type="Proteomes" id="UP000617743"/>
    </source>
</evidence>
<keyword evidence="3" id="KW-1185">Reference proteome</keyword>
<accession>A0ABQ2WZ94</accession>
<proteinExistence type="predicted"/>
<dbReference type="EMBL" id="BMWC01000001">
    <property type="protein sequence ID" value="GGW84993.1"/>
    <property type="molecule type" value="Genomic_DNA"/>
</dbReference>